<evidence type="ECO:0000313" key="1">
    <source>
        <dbReference type="EMBL" id="SDB56190.1"/>
    </source>
</evidence>
<dbReference type="AlphaFoldDB" id="A0A1G6EFX0"/>
<dbReference type="EMBL" id="FMXQ01000012">
    <property type="protein sequence ID" value="SDB56190.1"/>
    <property type="molecule type" value="Genomic_DNA"/>
</dbReference>
<proteinExistence type="predicted"/>
<gene>
    <name evidence="1" type="ORF">SAMN02982931_04456</name>
</gene>
<dbReference type="Proteomes" id="UP000199071">
    <property type="component" value="Unassembled WGS sequence"/>
</dbReference>
<keyword evidence="2" id="KW-1185">Reference proteome</keyword>
<sequence length="71" mass="7686">MQINPRFLDDLPRQAWLIRGRGRTLDVALGRNVSLSGHGFFEGGWARTPGPEALLPEGIHLGSGRYGATGD</sequence>
<protein>
    <submittedName>
        <fullName evidence="1">Uncharacterized protein</fullName>
    </submittedName>
</protein>
<organism evidence="1 2">
    <name type="scientific">Bauldia litoralis</name>
    <dbReference type="NCBI Taxonomy" id="665467"/>
    <lineage>
        <taxon>Bacteria</taxon>
        <taxon>Pseudomonadati</taxon>
        <taxon>Pseudomonadota</taxon>
        <taxon>Alphaproteobacteria</taxon>
        <taxon>Hyphomicrobiales</taxon>
        <taxon>Kaistiaceae</taxon>
        <taxon>Bauldia</taxon>
    </lineage>
</organism>
<dbReference type="STRING" id="665467.SAMN02982931_04456"/>
<dbReference type="RefSeq" id="WP_090880467.1">
    <property type="nucleotide sequence ID" value="NZ_FMXQ01000012.1"/>
</dbReference>
<evidence type="ECO:0000313" key="2">
    <source>
        <dbReference type="Proteomes" id="UP000199071"/>
    </source>
</evidence>
<reference evidence="1 2" key="1">
    <citation type="submission" date="2016-10" db="EMBL/GenBank/DDBJ databases">
        <authorList>
            <person name="de Groot N.N."/>
        </authorList>
    </citation>
    <scope>NUCLEOTIDE SEQUENCE [LARGE SCALE GENOMIC DNA]</scope>
    <source>
        <strain evidence="1 2">ATCC 35022</strain>
    </source>
</reference>
<accession>A0A1G6EFX0</accession>
<name>A0A1G6EFX0_9HYPH</name>